<feature type="domain" description="SDR-like Ig" evidence="11">
    <location>
        <begin position="71"/>
        <end position="159"/>
    </location>
</feature>
<evidence type="ECO:0000256" key="7">
    <source>
        <dbReference type="SAM" id="MobiDB-lite"/>
    </source>
</evidence>
<dbReference type="Gene3D" id="2.60.40.740">
    <property type="match status" value="1"/>
</dbReference>
<keyword evidence="3" id="KW-0134">Cell wall</keyword>
<dbReference type="InterPro" id="IPR008456">
    <property type="entry name" value="Collagen-bd_dom"/>
</dbReference>
<dbReference type="InterPro" id="IPR013783">
    <property type="entry name" value="Ig-like_fold"/>
</dbReference>
<dbReference type="Gene3D" id="2.60.40.1140">
    <property type="entry name" value="Collagen-binding surface protein Cna, B-type domain"/>
    <property type="match status" value="1"/>
</dbReference>
<keyword evidence="4" id="KW-0964">Secreted</keyword>
<dbReference type="HOGENOM" id="CLU_002287_1_0_11"/>
<dbReference type="eggNOG" id="COG4932">
    <property type="taxonomic scope" value="Bacteria"/>
</dbReference>
<dbReference type="Pfam" id="PF05737">
    <property type="entry name" value="Collagen_bind"/>
    <property type="match status" value="1"/>
</dbReference>
<keyword evidence="13" id="KW-1185">Reference proteome</keyword>
<dbReference type="GO" id="GO:0005975">
    <property type="term" value="P:carbohydrate metabolic process"/>
    <property type="evidence" value="ECO:0007669"/>
    <property type="project" value="UniProtKB-ARBA"/>
</dbReference>
<feature type="domain" description="SpaA-like prealbumin fold" evidence="10">
    <location>
        <begin position="346"/>
        <end position="431"/>
    </location>
</feature>
<organism evidence="12 13">
    <name type="scientific">Scardovia wiggsiae F0424</name>
    <dbReference type="NCBI Taxonomy" id="857290"/>
    <lineage>
        <taxon>Bacteria</taxon>
        <taxon>Bacillati</taxon>
        <taxon>Actinomycetota</taxon>
        <taxon>Actinomycetes</taxon>
        <taxon>Bifidobacteriales</taxon>
        <taxon>Bifidobacteriaceae</taxon>
        <taxon>Scardovia</taxon>
    </lineage>
</organism>
<evidence type="ECO:0000259" key="9">
    <source>
        <dbReference type="Pfam" id="PF05738"/>
    </source>
</evidence>
<comment type="caution">
    <text evidence="12">The sequence shown here is derived from an EMBL/GenBank/DDBJ whole genome shotgun (WGS) entry which is preliminary data.</text>
</comment>
<dbReference type="CDD" id="cd00222">
    <property type="entry name" value="CollagenBindB"/>
    <property type="match status" value="1"/>
</dbReference>
<dbReference type="EMBL" id="AGZS01000003">
    <property type="protein sequence ID" value="EJD64806.1"/>
    <property type="molecule type" value="Genomic_DNA"/>
</dbReference>
<evidence type="ECO:0000256" key="1">
    <source>
        <dbReference type="ARBA" id="ARBA00004168"/>
    </source>
</evidence>
<evidence type="ECO:0000256" key="3">
    <source>
        <dbReference type="ARBA" id="ARBA00022512"/>
    </source>
</evidence>
<dbReference type="SUPFAM" id="SSF49401">
    <property type="entry name" value="Bacterial adhesins"/>
    <property type="match status" value="2"/>
</dbReference>
<dbReference type="AlphaFoldDB" id="J0X0A5"/>
<protein>
    <submittedName>
        <fullName evidence="12">Uncharacterized protein</fullName>
    </submittedName>
</protein>
<evidence type="ECO:0000256" key="2">
    <source>
        <dbReference type="ARBA" id="ARBA00007257"/>
    </source>
</evidence>
<evidence type="ECO:0000259" key="11">
    <source>
        <dbReference type="Pfam" id="PF17961"/>
    </source>
</evidence>
<dbReference type="Gene3D" id="2.60.40.1280">
    <property type="match status" value="1"/>
</dbReference>
<dbReference type="Pfam" id="PF17802">
    <property type="entry name" value="SpaA"/>
    <property type="match status" value="1"/>
</dbReference>
<proteinExistence type="inferred from homology"/>
<dbReference type="InterPro" id="IPR008966">
    <property type="entry name" value="Adhesion_dom_sf"/>
</dbReference>
<sequence length="552" mass="59576">MSPTGEKKQFSGLKHMSALAWGVLIALAMMLSLLPKTAASAAVISDNIVTKVSITDSKGNEATQLTPDPYSLNLDFKLPNNKIHTGDTSMVSLPEQLRFSTSSAFDVYSADGKVVAHAVIDSTLKKLVLTYTDYVEKNSDITGKITAAFVVDSAKVHTQTDIPFRIQVGETSIPVNGGKIHFTGPRGDHPQERLAKWGWVTDANTDAINYWVRINAIGETLKNVVLSDTAATPDMTFDPESFHIRKGRFIRNERNQWEIKDATDVTSSAKINFNADNTQFTISLGDVKGEGFLISYKAKIGHHPVNHEAFRNSASETAVGLNETQKSTNNFIWQSASGEANGYNYSVGVHKQDDNGAALAGAVFKVVRDRSKEVVGTITTDASGNGHIGNLLRDDYTITEVTAPAGYQLDTTPIKVTADDLNNNAKAVVKNAVNTKLISVSGEKKWDDSNDQDGKRPAAITVDLLADGVKIQSKTVTAADGWKYSFGNLPESKGGKKIAYTVAEEPVDGYTSAVDGSNITNTHKVEKTSVSVEKKWSDASNQDGVRPSSVSV</sequence>
<dbReference type="InterPro" id="IPR008454">
    <property type="entry name" value="Collagen-bd_Cna-like_B-typ_dom"/>
</dbReference>
<feature type="domain" description="CNA-B" evidence="9">
    <location>
        <begin position="530"/>
        <end position="552"/>
    </location>
</feature>
<dbReference type="InterPro" id="IPR041033">
    <property type="entry name" value="SpaA_PFL_dom_1"/>
</dbReference>
<evidence type="ECO:0000259" key="8">
    <source>
        <dbReference type="Pfam" id="PF05737"/>
    </source>
</evidence>
<feature type="domain" description="Collagen binding" evidence="8">
    <location>
        <begin position="192"/>
        <end position="314"/>
    </location>
</feature>
<evidence type="ECO:0000256" key="5">
    <source>
        <dbReference type="ARBA" id="ARBA00022729"/>
    </source>
</evidence>
<dbReference type="RefSeq" id="WP_007147745.1">
    <property type="nucleotide sequence ID" value="NZ_JH719939.1"/>
</dbReference>
<feature type="region of interest" description="Disordered" evidence="7">
    <location>
        <begin position="525"/>
        <end position="552"/>
    </location>
</feature>
<dbReference type="SUPFAM" id="SSF49478">
    <property type="entry name" value="Cna protein B-type domain"/>
    <property type="match status" value="2"/>
</dbReference>
<dbReference type="Pfam" id="PF17961">
    <property type="entry name" value="Big_8"/>
    <property type="match status" value="1"/>
</dbReference>
<gene>
    <name evidence="12" type="ORF">HMPREF9156_00681</name>
</gene>
<dbReference type="PANTHER" id="PTHR36108">
    <property type="entry name" value="COLOSSIN-B-RELATED"/>
    <property type="match status" value="1"/>
</dbReference>
<dbReference type="InterPro" id="IPR011252">
    <property type="entry name" value="Fibrogen-bd_dom1"/>
</dbReference>
<feature type="domain" description="CNA-B" evidence="9">
    <location>
        <begin position="440"/>
        <end position="522"/>
    </location>
</feature>
<evidence type="ECO:0000259" key="10">
    <source>
        <dbReference type="Pfam" id="PF17802"/>
    </source>
</evidence>
<name>J0X0A5_9BIFI</name>
<reference evidence="12 13" key="1">
    <citation type="submission" date="2012-01" db="EMBL/GenBank/DDBJ databases">
        <title>The Genome Sequence of Scardovia wiggsiae F0424.</title>
        <authorList>
            <consortium name="The Broad Institute Genome Sequencing Platform"/>
            <person name="Earl A."/>
            <person name="Ward D."/>
            <person name="Feldgarden M."/>
            <person name="Gevers D."/>
            <person name="Izard J."/>
            <person name="Ganesan A."/>
            <person name="Baranova O.V."/>
            <person name="Blanton J.M."/>
            <person name="Tanner A.C."/>
            <person name="Mathney J."/>
            <person name="Dewhirst F.E."/>
            <person name="Young S.K."/>
            <person name="Zeng Q."/>
            <person name="Gargeya S."/>
            <person name="Fitzgerald M."/>
            <person name="Haas B."/>
            <person name="Abouelleil A."/>
            <person name="Alvarado L."/>
            <person name="Arachchi H.M."/>
            <person name="Berlin A."/>
            <person name="Chapman S.B."/>
            <person name="Gearin G."/>
            <person name="Goldberg J."/>
            <person name="Griggs A."/>
            <person name="Gujja S."/>
            <person name="Hansen M."/>
            <person name="Heiman D."/>
            <person name="Howarth C."/>
            <person name="Larimer J."/>
            <person name="Lui A."/>
            <person name="MacDonald P.J.P."/>
            <person name="McCowen C."/>
            <person name="Montmayeur A."/>
            <person name="Murphy C."/>
            <person name="Neiman D."/>
            <person name="Pearson M."/>
            <person name="Priest M."/>
            <person name="Roberts A."/>
            <person name="Saif S."/>
            <person name="Shea T."/>
            <person name="Sisk P."/>
            <person name="Stolte C."/>
            <person name="Sykes S."/>
            <person name="Wortman J."/>
            <person name="Nusbaum C."/>
            <person name="Birren B."/>
        </authorList>
    </citation>
    <scope>NUCLEOTIDE SEQUENCE [LARGE SCALE GENOMIC DNA]</scope>
    <source>
        <strain evidence="12 13">F0424</strain>
    </source>
</reference>
<keyword evidence="6" id="KW-0572">Peptidoglycan-anchor</keyword>
<dbReference type="GO" id="GO:0005518">
    <property type="term" value="F:collagen binding"/>
    <property type="evidence" value="ECO:0007669"/>
    <property type="project" value="InterPro"/>
</dbReference>
<dbReference type="InterPro" id="IPR041171">
    <property type="entry name" value="SDR_Ig"/>
</dbReference>
<dbReference type="STRING" id="857290.HMPREF9156_00681"/>
<keyword evidence="5" id="KW-0732">Signal</keyword>
<feature type="non-terminal residue" evidence="12">
    <location>
        <position position="552"/>
    </location>
</feature>
<evidence type="ECO:0000313" key="13">
    <source>
        <dbReference type="Proteomes" id="UP000006415"/>
    </source>
</evidence>
<dbReference type="GO" id="GO:0007155">
    <property type="term" value="P:cell adhesion"/>
    <property type="evidence" value="ECO:0007669"/>
    <property type="project" value="InterPro"/>
</dbReference>
<evidence type="ECO:0000313" key="12">
    <source>
        <dbReference type="EMBL" id="EJD64806.1"/>
    </source>
</evidence>
<evidence type="ECO:0000256" key="6">
    <source>
        <dbReference type="ARBA" id="ARBA00023088"/>
    </source>
</evidence>
<comment type="subcellular location">
    <subcellularLocation>
        <location evidence="1">Secreted</location>
        <location evidence="1">Cell wall</location>
        <topology evidence="1">Peptidoglycan-anchor</topology>
    </subcellularLocation>
</comment>
<feature type="compositionally biased region" description="Basic and acidic residues" evidence="7">
    <location>
        <begin position="525"/>
        <end position="537"/>
    </location>
</feature>
<accession>J0X0A5</accession>
<dbReference type="Gene3D" id="2.60.40.10">
    <property type="entry name" value="Immunoglobulins"/>
    <property type="match status" value="1"/>
</dbReference>
<evidence type="ECO:0000256" key="4">
    <source>
        <dbReference type="ARBA" id="ARBA00022525"/>
    </source>
</evidence>
<dbReference type="Pfam" id="PF05738">
    <property type="entry name" value="Cna_B"/>
    <property type="match status" value="2"/>
</dbReference>
<dbReference type="PANTHER" id="PTHR36108:SF13">
    <property type="entry name" value="COLOSSIN-B-RELATED"/>
    <property type="match status" value="1"/>
</dbReference>
<dbReference type="Proteomes" id="UP000006415">
    <property type="component" value="Unassembled WGS sequence"/>
</dbReference>
<feature type="compositionally biased region" description="Polar residues" evidence="7">
    <location>
        <begin position="538"/>
        <end position="552"/>
    </location>
</feature>
<comment type="similarity">
    <text evidence="2">Belongs to the serine-aspartate repeat-containing protein (SDr) family.</text>
</comment>